<dbReference type="InterPro" id="IPR015422">
    <property type="entry name" value="PyrdxlP-dep_Trfase_small"/>
</dbReference>
<dbReference type="InterPro" id="IPR015424">
    <property type="entry name" value="PyrdxlP-dep_Trfase"/>
</dbReference>
<comment type="caution">
    <text evidence="3">The sequence shown here is derived from an EMBL/GenBank/DDBJ whole genome shotgun (WGS) entry which is preliminary data.</text>
</comment>
<evidence type="ECO:0000313" key="4">
    <source>
        <dbReference type="Proteomes" id="UP000075320"/>
    </source>
</evidence>
<name>A0A150WNI8_BDEBC</name>
<dbReference type="InterPro" id="IPR000192">
    <property type="entry name" value="Aminotrans_V_dom"/>
</dbReference>
<organism evidence="3 4">
    <name type="scientific">Bdellovibrio bacteriovorus</name>
    <dbReference type="NCBI Taxonomy" id="959"/>
    <lineage>
        <taxon>Bacteria</taxon>
        <taxon>Pseudomonadati</taxon>
        <taxon>Bdellovibrionota</taxon>
        <taxon>Bdellovibrionia</taxon>
        <taxon>Bdellovibrionales</taxon>
        <taxon>Pseudobdellovibrionaceae</taxon>
        <taxon>Bdellovibrio</taxon>
    </lineage>
</organism>
<sequence length="389" mass="44334">MYKKLYSRFLAAHPHELHFACHSHHYWPDVSREAHLQYWDDSCQFVDKKWDHFFSVKIPRAQKLIAENLHLQHPEQIVFAPNTHEFVFRLLSSLNWNQKVRILTTDSEFYSFDRQINRLAESPQFEVVKVPTQPFATFEDRFEKELTSSSWNLVFLSHVFFNSGVVCDVIRLSKAASAQTPFVIDGYHGFMAVPTDLSLIQDKAFYLAGSYKYAQGGEGGCFLYVPPSTRHRPAYTGWFAELSHLNNVGNKVGYPEDALQYAGSTMDFSAVYRLVAVLEKFKSEGLGVEKIHEHVASLQKVFIDGLASHPSIVEEKKLLKGKGLVHGHFLTFELPSAEMTVKVGKELDGMGLQTDSRGPRLRFGFSLYHDKEDVQKALGILARLKSSLI</sequence>
<evidence type="ECO:0000259" key="2">
    <source>
        <dbReference type="Pfam" id="PF00266"/>
    </source>
</evidence>
<proteinExistence type="predicted"/>
<reference evidence="3 4" key="1">
    <citation type="submission" date="2016-03" db="EMBL/GenBank/DDBJ databases">
        <authorList>
            <person name="Ploux O."/>
        </authorList>
    </citation>
    <scope>NUCLEOTIDE SEQUENCE [LARGE SCALE GENOMIC DNA]</scope>
    <source>
        <strain evidence="3 4">R0</strain>
    </source>
</reference>
<dbReference type="AlphaFoldDB" id="A0A150WNI8"/>
<dbReference type="PANTHER" id="PTHR43586:SF8">
    <property type="entry name" value="CYSTEINE DESULFURASE 1, CHLOROPLASTIC"/>
    <property type="match status" value="1"/>
</dbReference>
<evidence type="ECO:0000313" key="3">
    <source>
        <dbReference type="EMBL" id="KYG65958.1"/>
    </source>
</evidence>
<dbReference type="EMBL" id="LUKE01000001">
    <property type="protein sequence ID" value="KYG65958.1"/>
    <property type="molecule type" value="Genomic_DNA"/>
</dbReference>
<dbReference type="RefSeq" id="WP_061833518.1">
    <property type="nucleotide sequence ID" value="NZ_LUKE01000001.1"/>
</dbReference>
<accession>A0A150WNI8</accession>
<keyword evidence="3" id="KW-0456">Lyase</keyword>
<keyword evidence="1" id="KW-0663">Pyridoxal phosphate</keyword>
<keyword evidence="4" id="KW-1185">Reference proteome</keyword>
<dbReference type="Gene3D" id="3.40.640.10">
    <property type="entry name" value="Type I PLP-dependent aspartate aminotransferase-like (Major domain)"/>
    <property type="match status" value="1"/>
</dbReference>
<dbReference type="PANTHER" id="PTHR43586">
    <property type="entry name" value="CYSTEINE DESULFURASE"/>
    <property type="match status" value="1"/>
</dbReference>
<gene>
    <name evidence="3" type="ORF">AZI86_02490</name>
</gene>
<dbReference type="Proteomes" id="UP000075320">
    <property type="component" value="Unassembled WGS sequence"/>
</dbReference>
<dbReference type="OrthoDB" id="5288423at2"/>
<dbReference type="InterPro" id="IPR015421">
    <property type="entry name" value="PyrdxlP-dep_Trfase_major"/>
</dbReference>
<feature type="domain" description="Aminotransferase class V" evidence="2">
    <location>
        <begin position="57"/>
        <end position="375"/>
    </location>
</feature>
<dbReference type="Gene3D" id="3.90.1150.10">
    <property type="entry name" value="Aspartate Aminotransferase, domain 1"/>
    <property type="match status" value="1"/>
</dbReference>
<dbReference type="SUPFAM" id="SSF53383">
    <property type="entry name" value="PLP-dependent transferases"/>
    <property type="match status" value="1"/>
</dbReference>
<dbReference type="Pfam" id="PF00266">
    <property type="entry name" value="Aminotran_5"/>
    <property type="match status" value="1"/>
</dbReference>
<evidence type="ECO:0000256" key="1">
    <source>
        <dbReference type="ARBA" id="ARBA00022898"/>
    </source>
</evidence>
<dbReference type="GO" id="GO:0016829">
    <property type="term" value="F:lyase activity"/>
    <property type="evidence" value="ECO:0007669"/>
    <property type="project" value="UniProtKB-KW"/>
</dbReference>
<protein>
    <submittedName>
        <fullName evidence="3">Selenocysteine lyase</fullName>
    </submittedName>
</protein>